<evidence type="ECO:0000256" key="4">
    <source>
        <dbReference type="PROSITE-ProRule" id="PRU00035"/>
    </source>
</evidence>
<dbReference type="Proteomes" id="UP001652660">
    <property type="component" value="Chromosome 5e"/>
</dbReference>
<feature type="region of interest" description="Disordered" evidence="5">
    <location>
        <begin position="1"/>
        <end position="100"/>
    </location>
</feature>
<dbReference type="RefSeq" id="XP_027061597.2">
    <property type="nucleotide sequence ID" value="XM_027205796.2"/>
</dbReference>
<dbReference type="SUPFAM" id="SSF47370">
    <property type="entry name" value="Bromodomain"/>
    <property type="match status" value="1"/>
</dbReference>
<dbReference type="PRINTS" id="PR00503">
    <property type="entry name" value="BROMODOMAIN"/>
</dbReference>
<evidence type="ECO:0000313" key="11">
    <source>
        <dbReference type="RefSeq" id="XP_027061599.2"/>
    </source>
</evidence>
<evidence type="ECO:0000256" key="3">
    <source>
        <dbReference type="ARBA" id="ARBA00023163"/>
    </source>
</evidence>
<name>A0A6P6S836_COFAR</name>
<dbReference type="PROSITE" id="PS51525">
    <property type="entry name" value="NET"/>
    <property type="match status" value="1"/>
</dbReference>
<dbReference type="InterPro" id="IPR001487">
    <property type="entry name" value="Bromodomain"/>
</dbReference>
<organism evidence="8 9">
    <name type="scientific">Coffea arabica</name>
    <name type="common">Arabian coffee</name>
    <dbReference type="NCBI Taxonomy" id="13443"/>
    <lineage>
        <taxon>Eukaryota</taxon>
        <taxon>Viridiplantae</taxon>
        <taxon>Streptophyta</taxon>
        <taxon>Embryophyta</taxon>
        <taxon>Tracheophyta</taxon>
        <taxon>Spermatophyta</taxon>
        <taxon>Magnoliopsida</taxon>
        <taxon>eudicotyledons</taxon>
        <taxon>Gunneridae</taxon>
        <taxon>Pentapetalae</taxon>
        <taxon>asterids</taxon>
        <taxon>lamiids</taxon>
        <taxon>Gentianales</taxon>
        <taxon>Rubiaceae</taxon>
        <taxon>Ixoroideae</taxon>
        <taxon>Gardenieae complex</taxon>
        <taxon>Bertiereae - Coffeeae clade</taxon>
        <taxon>Coffeeae</taxon>
        <taxon>Coffea</taxon>
    </lineage>
</organism>
<dbReference type="PANTHER" id="PTHR45926">
    <property type="entry name" value="OSJNBA0053K19.4 PROTEIN"/>
    <property type="match status" value="1"/>
</dbReference>
<dbReference type="RefSeq" id="XP_071904987.1">
    <property type="nucleotide sequence ID" value="XM_072048886.1"/>
</dbReference>
<dbReference type="SMART" id="SM00297">
    <property type="entry name" value="BROMO"/>
    <property type="match status" value="1"/>
</dbReference>
<dbReference type="RefSeq" id="XP_027061598.2">
    <property type="nucleotide sequence ID" value="XM_027205797.2"/>
</dbReference>
<accession>A0A6P6S836</accession>
<keyword evidence="1" id="KW-0805">Transcription regulation</keyword>
<dbReference type="GeneID" id="113688123"/>
<dbReference type="InterPro" id="IPR027353">
    <property type="entry name" value="NET_dom"/>
</dbReference>
<dbReference type="InterPro" id="IPR037377">
    <property type="entry name" value="GTE_bromo"/>
</dbReference>
<dbReference type="InterPro" id="IPR036427">
    <property type="entry name" value="Bromodomain-like_sf"/>
</dbReference>
<evidence type="ECO:0000313" key="8">
    <source>
        <dbReference type="Proteomes" id="UP001652660"/>
    </source>
</evidence>
<evidence type="ECO:0000256" key="1">
    <source>
        <dbReference type="ARBA" id="ARBA00023015"/>
    </source>
</evidence>
<keyword evidence="8" id="KW-1185">Reference proteome</keyword>
<feature type="compositionally biased region" description="Basic and acidic residues" evidence="5">
    <location>
        <begin position="429"/>
        <end position="440"/>
    </location>
</feature>
<evidence type="ECO:0000259" key="7">
    <source>
        <dbReference type="PROSITE" id="PS51525"/>
    </source>
</evidence>
<keyword evidence="3" id="KW-0804">Transcription</keyword>
<proteinExistence type="predicted"/>
<dbReference type="Pfam" id="PF17035">
    <property type="entry name" value="BET"/>
    <property type="match status" value="1"/>
</dbReference>
<dbReference type="InterPro" id="IPR038336">
    <property type="entry name" value="NET_sf"/>
</dbReference>
<feature type="region of interest" description="Disordered" evidence="5">
    <location>
        <begin position="370"/>
        <end position="440"/>
    </location>
</feature>
<dbReference type="CDD" id="cd05506">
    <property type="entry name" value="Bromo_plant1"/>
    <property type="match status" value="1"/>
</dbReference>
<feature type="region of interest" description="Disordered" evidence="5">
    <location>
        <begin position="515"/>
        <end position="593"/>
    </location>
</feature>
<evidence type="ECO:0000313" key="9">
    <source>
        <dbReference type="RefSeq" id="XP_027061597.2"/>
    </source>
</evidence>
<feature type="compositionally biased region" description="Basic and acidic residues" evidence="5">
    <location>
        <begin position="11"/>
        <end position="29"/>
    </location>
</feature>
<evidence type="ECO:0000256" key="2">
    <source>
        <dbReference type="ARBA" id="ARBA00023117"/>
    </source>
</evidence>
<dbReference type="PROSITE" id="PS50014">
    <property type="entry name" value="BROMODOMAIN_2"/>
    <property type="match status" value="1"/>
</dbReference>
<dbReference type="OrthoDB" id="21449at2759"/>
<evidence type="ECO:0000259" key="6">
    <source>
        <dbReference type="PROSITE" id="PS50014"/>
    </source>
</evidence>
<dbReference type="Gene3D" id="1.20.920.10">
    <property type="entry name" value="Bromodomain-like"/>
    <property type="match status" value="1"/>
</dbReference>
<protein>
    <submittedName>
        <fullName evidence="9 10">Transcription factor GTE4-like isoform X1</fullName>
    </submittedName>
</protein>
<feature type="compositionally biased region" description="Basic and acidic residues" evidence="5">
    <location>
        <begin position="537"/>
        <end position="547"/>
    </location>
</feature>
<dbReference type="RefSeq" id="XP_027061599.2">
    <property type="nucleotide sequence ID" value="XM_027205798.2"/>
</dbReference>
<feature type="compositionally biased region" description="Gly residues" evidence="5">
    <location>
        <begin position="1"/>
        <end position="10"/>
    </location>
</feature>
<reference evidence="8" key="1">
    <citation type="journal article" date="2025" name="Foods">
        <title>Unveiling the Microbial Signatures of Arabica Coffee Cherries: Insights into Ripeness Specific Diversity, Functional Traits, and Implications for Quality and Safety.</title>
        <authorList>
            <consortium name="RefSeq"/>
            <person name="Tenea G.N."/>
            <person name="Cifuentes V."/>
            <person name="Reyes P."/>
            <person name="Cevallos-Vallejos M."/>
        </authorList>
    </citation>
    <scope>NUCLEOTIDE SEQUENCE [LARGE SCALE GENOMIC DNA]</scope>
</reference>
<gene>
    <name evidence="9 10 11 12" type="primary">LOC113688123</name>
</gene>
<evidence type="ECO:0000313" key="10">
    <source>
        <dbReference type="RefSeq" id="XP_027061598.2"/>
    </source>
</evidence>
<reference evidence="9 10" key="2">
    <citation type="submission" date="2025-05" db="UniProtKB">
        <authorList>
            <consortium name="RefSeq"/>
        </authorList>
    </citation>
    <scope>IDENTIFICATION</scope>
    <source>
        <tissue evidence="9 10">Leaves</tissue>
    </source>
</reference>
<dbReference type="Pfam" id="PF00439">
    <property type="entry name" value="Bromodomain"/>
    <property type="match status" value="1"/>
</dbReference>
<feature type="domain" description="NET" evidence="7">
    <location>
        <begin position="427"/>
        <end position="508"/>
    </location>
</feature>
<feature type="region of interest" description="Disordered" evidence="5">
    <location>
        <begin position="143"/>
        <end position="175"/>
    </location>
</feature>
<evidence type="ECO:0000256" key="5">
    <source>
        <dbReference type="SAM" id="MobiDB-lite"/>
    </source>
</evidence>
<evidence type="ECO:0000313" key="12">
    <source>
        <dbReference type="RefSeq" id="XP_071904987.1"/>
    </source>
</evidence>
<feature type="domain" description="Bromo" evidence="6">
    <location>
        <begin position="268"/>
        <end position="340"/>
    </location>
</feature>
<sequence>MASGTTVGGGDGEKEGSKEKQRWAEESKVYKRKSVKGLKDSSDKNNSYGAQLGQSQTGKLGSEDGNLLEEPVFGVASGDSSSRPLGDREVSGRNGVGKGGFLRQENKVTINLAMKSKREARELRKRLESELDEIRRLVKKIEGQEGKKSSKAGRGVDNGGKLKRVHSEVDSVGTPRISKPLHQLSVSVVENSNDNGDKEKRTPKANKFYKNTDFLLAKDKFPSAEGNKKSKSGAGKKAGGGESGHGFVSGKFSNQMLKNCSSLLDRLMKHKHGWVFNKPVDTVNLGLHDYFDIIQNPMDLGTVKARLSNNGYKSPKEFAEDVRLTFQNAMTYNPKGQDVHVMAEELLKIFGDKWTAIEAEYMHEMMHGQDSEVGLPTPKSKKAPPAVMEPPEMRTLSRSKFISNPVDPKTKTMISAGSGRTAAPKKPKAKEPNKREMTYDEKQKLSTNLQSLPSEKLENVVQIIRKRNPSLCQNEDEIEVDIDSVDTETLWELDRFVTNFKKSLSKNKRKAELVNQGKGEAAQSVPEKDLAPAAAETLKERKMEAKKSYSSQTEVEKKRDNASRSTNSSSSNADSGSSSGDSDSGSASDGSDA</sequence>
<feature type="compositionally biased region" description="Low complexity" evidence="5">
    <location>
        <begin position="563"/>
        <end position="593"/>
    </location>
</feature>
<dbReference type="Gene3D" id="1.20.1270.220">
    <property type="match status" value="1"/>
</dbReference>
<feature type="compositionally biased region" description="Polar residues" evidence="5">
    <location>
        <begin position="44"/>
        <end position="59"/>
    </location>
</feature>
<keyword evidence="2 4" id="KW-0103">Bromodomain</keyword>
<feature type="region of interest" description="Disordered" evidence="5">
    <location>
        <begin position="220"/>
        <end position="243"/>
    </location>
</feature>